<protein>
    <submittedName>
        <fullName evidence="1">Uncharacterized protein</fullName>
    </submittedName>
</protein>
<keyword evidence="2" id="KW-1185">Reference proteome</keyword>
<dbReference type="Proteomes" id="UP000000305">
    <property type="component" value="Unassembled WGS sequence"/>
</dbReference>
<organism evidence="1 2">
    <name type="scientific">Daphnia pulex</name>
    <name type="common">Water flea</name>
    <dbReference type="NCBI Taxonomy" id="6669"/>
    <lineage>
        <taxon>Eukaryota</taxon>
        <taxon>Metazoa</taxon>
        <taxon>Ecdysozoa</taxon>
        <taxon>Arthropoda</taxon>
        <taxon>Crustacea</taxon>
        <taxon>Branchiopoda</taxon>
        <taxon>Diplostraca</taxon>
        <taxon>Cladocera</taxon>
        <taxon>Anomopoda</taxon>
        <taxon>Daphniidae</taxon>
        <taxon>Daphnia</taxon>
    </lineage>
</organism>
<dbReference type="KEGG" id="dpx:DAPPUDRAFT_324933"/>
<dbReference type="EMBL" id="GL732588">
    <property type="protein sequence ID" value="EFX73708.1"/>
    <property type="molecule type" value="Genomic_DNA"/>
</dbReference>
<dbReference type="AlphaFoldDB" id="E9H373"/>
<dbReference type="HOGENOM" id="CLU_2401889_0_0_1"/>
<accession>E9H373</accession>
<dbReference type="InParanoid" id="E9H373"/>
<evidence type="ECO:0000313" key="1">
    <source>
        <dbReference type="EMBL" id="EFX73708.1"/>
    </source>
</evidence>
<reference evidence="1 2" key="1">
    <citation type="journal article" date="2011" name="Science">
        <title>The ecoresponsive genome of Daphnia pulex.</title>
        <authorList>
            <person name="Colbourne J.K."/>
            <person name="Pfrender M.E."/>
            <person name="Gilbert D."/>
            <person name="Thomas W.K."/>
            <person name="Tucker A."/>
            <person name="Oakley T.H."/>
            <person name="Tokishita S."/>
            <person name="Aerts A."/>
            <person name="Arnold G.J."/>
            <person name="Basu M.K."/>
            <person name="Bauer D.J."/>
            <person name="Caceres C.E."/>
            <person name="Carmel L."/>
            <person name="Casola C."/>
            <person name="Choi J.H."/>
            <person name="Detter J.C."/>
            <person name="Dong Q."/>
            <person name="Dusheyko S."/>
            <person name="Eads B.D."/>
            <person name="Frohlich T."/>
            <person name="Geiler-Samerotte K.A."/>
            <person name="Gerlach D."/>
            <person name="Hatcher P."/>
            <person name="Jogdeo S."/>
            <person name="Krijgsveld J."/>
            <person name="Kriventseva E.V."/>
            <person name="Kultz D."/>
            <person name="Laforsch C."/>
            <person name="Lindquist E."/>
            <person name="Lopez J."/>
            <person name="Manak J.R."/>
            <person name="Muller J."/>
            <person name="Pangilinan J."/>
            <person name="Patwardhan R.P."/>
            <person name="Pitluck S."/>
            <person name="Pritham E.J."/>
            <person name="Rechtsteiner A."/>
            <person name="Rho M."/>
            <person name="Rogozin I.B."/>
            <person name="Sakarya O."/>
            <person name="Salamov A."/>
            <person name="Schaack S."/>
            <person name="Shapiro H."/>
            <person name="Shiga Y."/>
            <person name="Skalitzky C."/>
            <person name="Smith Z."/>
            <person name="Souvorov A."/>
            <person name="Sung W."/>
            <person name="Tang Z."/>
            <person name="Tsuchiya D."/>
            <person name="Tu H."/>
            <person name="Vos H."/>
            <person name="Wang M."/>
            <person name="Wolf Y.I."/>
            <person name="Yamagata H."/>
            <person name="Yamada T."/>
            <person name="Ye Y."/>
            <person name="Shaw J.R."/>
            <person name="Andrews J."/>
            <person name="Crease T.J."/>
            <person name="Tang H."/>
            <person name="Lucas S.M."/>
            <person name="Robertson H.M."/>
            <person name="Bork P."/>
            <person name="Koonin E.V."/>
            <person name="Zdobnov E.M."/>
            <person name="Grigoriev I.V."/>
            <person name="Lynch M."/>
            <person name="Boore J.L."/>
        </authorList>
    </citation>
    <scope>NUCLEOTIDE SEQUENCE [LARGE SCALE GENOMIC DNA]</scope>
</reference>
<proteinExistence type="predicted"/>
<sequence>MAKRIRLTGGGAVPDVDADSSITKVLNGTSTRSTTFFFKALSFRLTVDDKDEEGAVIDARTLLVQILITPTLGPNNPFNTSFHIELSLPVHVG</sequence>
<evidence type="ECO:0000313" key="2">
    <source>
        <dbReference type="Proteomes" id="UP000000305"/>
    </source>
</evidence>
<name>E9H373_DAPPU</name>
<gene>
    <name evidence="1" type="ORF">DAPPUDRAFT_324933</name>
</gene>